<accession>A0A6A6BHZ6</accession>
<evidence type="ECO:0000256" key="7">
    <source>
        <dbReference type="RuleBase" id="RU003755"/>
    </source>
</evidence>
<dbReference type="PANTHER" id="PTHR11654">
    <property type="entry name" value="OLIGOPEPTIDE TRANSPORTER-RELATED"/>
    <property type="match status" value="1"/>
</dbReference>
<keyword evidence="6 8" id="KW-0472">Membrane</keyword>
<feature type="transmembrane region" description="Helical" evidence="8">
    <location>
        <begin position="168"/>
        <end position="185"/>
    </location>
</feature>
<comment type="similarity">
    <text evidence="2 7">Belongs to the major facilitator superfamily. Proton-dependent oligopeptide transporter (POT/PTR) (TC 2.A.17) family.</text>
</comment>
<feature type="transmembrane region" description="Helical" evidence="8">
    <location>
        <begin position="531"/>
        <end position="549"/>
    </location>
</feature>
<dbReference type="RefSeq" id="XP_033397883.1">
    <property type="nucleotide sequence ID" value="XM_033544159.1"/>
</dbReference>
<dbReference type="Gene3D" id="1.20.1250.20">
    <property type="entry name" value="MFS general substrate transporter like domains"/>
    <property type="match status" value="1"/>
</dbReference>
<keyword evidence="3 7" id="KW-0813">Transport</keyword>
<feature type="transmembrane region" description="Helical" evidence="8">
    <location>
        <begin position="281"/>
        <end position="301"/>
    </location>
</feature>
<sequence>MPGDITDTYAVDKLDPALIDGSGDPKRELSIHQHSVEPAIYVDGQITEQGEFLAHDLPKPTPEDLQTLRRVSEKIPLKAYTIGFVELVERLSYYGTTQVFVNFIQRDNPGTATGKALNPSDDNAQPGALGLGQQASTGLTTFNQFWVYLIPLFGAYVADTYWGRFKTIWISVLTAIVGHVILTASAAPKVLESPHSAIAAFIIGLIIMGVGTGGFKPNISPLIAEQIPRKMYVKTEKNGERVLVDPAVTTARIYNWFYFFINIGALVGQLSMAYAERYVGFYLSFMLPTLLFCLCLPVLYFCRNSYTHTPPTGSVLAPAVKLLWRGIMARIHWNPIKTHKHLHDGTFWEDLKPSKMDPSTKPKWMAAFDDAWVDEVSRGWRACSTFLWLPLYWLTYNQINNNLTSQAGTMALHGVPNDVIANLDPIALLIFIPICDILVFPALRRAGINFTPLKRITAGFFMGSFAMVWACVVQYYIYKKSPCGNQASSCENVDLNVWAQTGSYVLIAISEILASVTSLEYGFTKAPKNMRSLVAAFALFMSAISAAIGEAFNPLSADPLLVWNYGSMAVISFVGGTIFWFQYRTLDAQEDQLNMLPTGHVGTQAQAEDIEHNLGVSHQSETVSEKI</sequence>
<organism evidence="9 10">
    <name type="scientific">Aplosporella prunicola CBS 121167</name>
    <dbReference type="NCBI Taxonomy" id="1176127"/>
    <lineage>
        <taxon>Eukaryota</taxon>
        <taxon>Fungi</taxon>
        <taxon>Dikarya</taxon>
        <taxon>Ascomycota</taxon>
        <taxon>Pezizomycotina</taxon>
        <taxon>Dothideomycetes</taxon>
        <taxon>Dothideomycetes incertae sedis</taxon>
        <taxon>Botryosphaeriales</taxon>
        <taxon>Aplosporellaceae</taxon>
        <taxon>Aplosporella</taxon>
    </lineage>
</organism>
<protein>
    <submittedName>
        <fullName evidence="9">Uncharacterized protein</fullName>
    </submittedName>
</protein>
<proteinExistence type="inferred from homology"/>
<feature type="transmembrane region" description="Helical" evidence="8">
    <location>
        <begin position="253"/>
        <end position="274"/>
    </location>
</feature>
<dbReference type="GO" id="GO:0005886">
    <property type="term" value="C:plasma membrane"/>
    <property type="evidence" value="ECO:0007669"/>
    <property type="project" value="UniProtKB-ARBA"/>
</dbReference>
<feature type="transmembrane region" description="Helical" evidence="8">
    <location>
        <begin position="561"/>
        <end position="581"/>
    </location>
</feature>
<comment type="subcellular location">
    <subcellularLocation>
        <location evidence="1 7">Membrane</location>
        <topology evidence="1 7">Multi-pass membrane protein</topology>
    </subcellularLocation>
</comment>
<dbReference type="GO" id="GO:0071916">
    <property type="term" value="F:dipeptide transmembrane transporter activity"/>
    <property type="evidence" value="ECO:0007669"/>
    <property type="project" value="UniProtKB-ARBA"/>
</dbReference>
<dbReference type="InterPro" id="IPR000109">
    <property type="entry name" value="POT_fam"/>
</dbReference>
<evidence type="ECO:0000256" key="1">
    <source>
        <dbReference type="ARBA" id="ARBA00004141"/>
    </source>
</evidence>
<feature type="transmembrane region" description="Helical" evidence="8">
    <location>
        <begin position="197"/>
        <end position="215"/>
    </location>
</feature>
<dbReference type="Pfam" id="PF00854">
    <property type="entry name" value="PTR2"/>
    <property type="match status" value="1"/>
</dbReference>
<dbReference type="SUPFAM" id="SSF103473">
    <property type="entry name" value="MFS general substrate transporter"/>
    <property type="match status" value="1"/>
</dbReference>
<evidence type="ECO:0000256" key="2">
    <source>
        <dbReference type="ARBA" id="ARBA00005982"/>
    </source>
</evidence>
<evidence type="ECO:0000256" key="5">
    <source>
        <dbReference type="ARBA" id="ARBA00022989"/>
    </source>
</evidence>
<dbReference type="EMBL" id="ML995485">
    <property type="protein sequence ID" value="KAF2142171.1"/>
    <property type="molecule type" value="Genomic_DNA"/>
</dbReference>
<dbReference type="OrthoDB" id="8904098at2759"/>
<dbReference type="InterPro" id="IPR018456">
    <property type="entry name" value="PTR2_symporter_CS"/>
</dbReference>
<dbReference type="Proteomes" id="UP000799438">
    <property type="component" value="Unassembled WGS sequence"/>
</dbReference>
<keyword evidence="5 8" id="KW-1133">Transmembrane helix</keyword>
<evidence type="ECO:0000256" key="3">
    <source>
        <dbReference type="ARBA" id="ARBA00022448"/>
    </source>
</evidence>
<dbReference type="GeneID" id="54301655"/>
<evidence type="ECO:0000256" key="6">
    <source>
        <dbReference type="ARBA" id="ARBA00023136"/>
    </source>
</evidence>
<keyword evidence="10" id="KW-1185">Reference proteome</keyword>
<name>A0A6A6BHZ6_9PEZI</name>
<evidence type="ECO:0000313" key="10">
    <source>
        <dbReference type="Proteomes" id="UP000799438"/>
    </source>
</evidence>
<keyword evidence="4 7" id="KW-0812">Transmembrane</keyword>
<feature type="transmembrane region" description="Helical" evidence="8">
    <location>
        <begin position="456"/>
        <end position="477"/>
    </location>
</feature>
<evidence type="ECO:0000256" key="4">
    <source>
        <dbReference type="ARBA" id="ARBA00022692"/>
    </source>
</evidence>
<dbReference type="FunFam" id="1.20.1250.20:FF:000085">
    <property type="entry name" value="MFS peptide transporter Ptr2"/>
    <property type="match status" value="1"/>
</dbReference>
<gene>
    <name evidence="9" type="ORF">K452DRAFT_318464</name>
</gene>
<evidence type="ECO:0000313" key="9">
    <source>
        <dbReference type="EMBL" id="KAF2142171.1"/>
    </source>
</evidence>
<evidence type="ECO:0000256" key="8">
    <source>
        <dbReference type="SAM" id="Phobius"/>
    </source>
</evidence>
<dbReference type="InterPro" id="IPR036259">
    <property type="entry name" value="MFS_trans_sf"/>
</dbReference>
<feature type="transmembrane region" description="Helical" evidence="8">
    <location>
        <begin position="426"/>
        <end position="444"/>
    </location>
</feature>
<reference evidence="9" key="1">
    <citation type="journal article" date="2020" name="Stud. Mycol.">
        <title>101 Dothideomycetes genomes: a test case for predicting lifestyles and emergence of pathogens.</title>
        <authorList>
            <person name="Haridas S."/>
            <person name="Albert R."/>
            <person name="Binder M."/>
            <person name="Bloem J."/>
            <person name="Labutti K."/>
            <person name="Salamov A."/>
            <person name="Andreopoulos B."/>
            <person name="Baker S."/>
            <person name="Barry K."/>
            <person name="Bills G."/>
            <person name="Bluhm B."/>
            <person name="Cannon C."/>
            <person name="Castanera R."/>
            <person name="Culley D."/>
            <person name="Daum C."/>
            <person name="Ezra D."/>
            <person name="Gonzalez J."/>
            <person name="Henrissat B."/>
            <person name="Kuo A."/>
            <person name="Liang C."/>
            <person name="Lipzen A."/>
            <person name="Lutzoni F."/>
            <person name="Magnuson J."/>
            <person name="Mondo S."/>
            <person name="Nolan M."/>
            <person name="Ohm R."/>
            <person name="Pangilinan J."/>
            <person name="Park H.-J."/>
            <person name="Ramirez L."/>
            <person name="Alfaro M."/>
            <person name="Sun H."/>
            <person name="Tritt A."/>
            <person name="Yoshinaga Y."/>
            <person name="Zwiers L.-H."/>
            <person name="Turgeon B."/>
            <person name="Goodwin S."/>
            <person name="Spatafora J."/>
            <person name="Crous P."/>
            <person name="Grigoriev I."/>
        </authorList>
    </citation>
    <scope>NUCLEOTIDE SEQUENCE</scope>
    <source>
        <strain evidence="9">CBS 121167</strain>
    </source>
</reference>
<dbReference type="PROSITE" id="PS01023">
    <property type="entry name" value="PTR2_2"/>
    <property type="match status" value="1"/>
</dbReference>
<dbReference type="AlphaFoldDB" id="A0A6A6BHZ6"/>